<feature type="transmembrane region" description="Helical" evidence="2">
    <location>
        <begin position="124"/>
        <end position="143"/>
    </location>
</feature>
<feature type="compositionally biased region" description="Pro residues" evidence="1">
    <location>
        <begin position="451"/>
        <end position="469"/>
    </location>
</feature>
<gene>
    <name evidence="3" type="ORF">C7M84_005272</name>
</gene>
<keyword evidence="2" id="KW-1133">Transmembrane helix</keyword>
<sequence>MAELTETTWRARATLRCYTCSPDRGDGICFLSGFPRVQRRLGITRTGRRLRLLSLARNHILLNLRMTSPANAGSARNRSLGFHELDKGSAPQVTFPVFSLFYPCLLYSLIPISPPTSDMSDPSFYLSLVYTFPLSALVSFLQFSLRCGSSYPHYAFLTSLPLFFNSFILLLPPITSSSIFSNFPFLFLTPFHFLPSHPYFPFLHLILLSLPLFLPFSHHSFHPPFPPLFLPSLLLALTSSFLPSPSPSLSSFLPIPLFPPSSSPSALSNVDEFPAHASSPRQQIRGSQRFRRASEALERLGESSKADFEDLAVNLLFFLAMESVTDATSRLDTECQKSGKSPFPPPPHPTLFLLSLHSFFHPSASHLFLPPVHDACVSSLLPLALPPSSFFTPRNATLFHPPLAHLSPYTPPSPPPSPPFPPIPNPFFSPYPLPSLTPPPPHPLSQRKPRPPACLRPPPDPPPDPPPNG</sequence>
<feature type="compositionally biased region" description="Pro residues" evidence="1">
    <location>
        <begin position="431"/>
        <end position="443"/>
    </location>
</feature>
<keyword evidence="4" id="KW-1185">Reference proteome</keyword>
<keyword evidence="2" id="KW-0472">Membrane</keyword>
<feature type="transmembrane region" description="Helical" evidence="2">
    <location>
        <begin position="93"/>
        <end position="112"/>
    </location>
</feature>
<organism evidence="3 4">
    <name type="scientific">Penaeus vannamei</name>
    <name type="common">Whiteleg shrimp</name>
    <name type="synonym">Litopenaeus vannamei</name>
    <dbReference type="NCBI Taxonomy" id="6689"/>
    <lineage>
        <taxon>Eukaryota</taxon>
        <taxon>Metazoa</taxon>
        <taxon>Ecdysozoa</taxon>
        <taxon>Arthropoda</taxon>
        <taxon>Crustacea</taxon>
        <taxon>Multicrustacea</taxon>
        <taxon>Malacostraca</taxon>
        <taxon>Eumalacostraca</taxon>
        <taxon>Eucarida</taxon>
        <taxon>Decapoda</taxon>
        <taxon>Dendrobranchiata</taxon>
        <taxon>Penaeoidea</taxon>
        <taxon>Penaeidae</taxon>
        <taxon>Penaeus</taxon>
    </lineage>
</organism>
<proteinExistence type="predicted"/>
<accession>A0A3R7N3D4</accession>
<evidence type="ECO:0000313" key="4">
    <source>
        <dbReference type="Proteomes" id="UP000283509"/>
    </source>
</evidence>
<comment type="caution">
    <text evidence="3">The sequence shown here is derived from an EMBL/GenBank/DDBJ whole genome shotgun (WGS) entry which is preliminary data.</text>
</comment>
<evidence type="ECO:0000256" key="1">
    <source>
        <dbReference type="SAM" id="MobiDB-lite"/>
    </source>
</evidence>
<dbReference type="Proteomes" id="UP000283509">
    <property type="component" value="Unassembled WGS sequence"/>
</dbReference>
<dbReference type="AlphaFoldDB" id="A0A3R7N3D4"/>
<feature type="transmembrane region" description="Helical" evidence="2">
    <location>
        <begin position="155"/>
        <end position="179"/>
    </location>
</feature>
<name>A0A3R7N3D4_PENVA</name>
<dbReference type="EMBL" id="QCYY01001686">
    <property type="protein sequence ID" value="ROT76204.1"/>
    <property type="molecule type" value="Genomic_DNA"/>
</dbReference>
<keyword evidence="2" id="KW-0812">Transmembrane</keyword>
<reference evidence="3 4" key="1">
    <citation type="submission" date="2018-04" db="EMBL/GenBank/DDBJ databases">
        <authorList>
            <person name="Zhang X."/>
            <person name="Yuan J."/>
            <person name="Li F."/>
            <person name="Xiang J."/>
        </authorList>
    </citation>
    <scope>NUCLEOTIDE SEQUENCE [LARGE SCALE GENOMIC DNA]</scope>
    <source>
        <tissue evidence="3">Muscle</tissue>
    </source>
</reference>
<evidence type="ECO:0000313" key="3">
    <source>
        <dbReference type="EMBL" id="ROT76204.1"/>
    </source>
</evidence>
<evidence type="ECO:0000256" key="2">
    <source>
        <dbReference type="SAM" id="Phobius"/>
    </source>
</evidence>
<protein>
    <submittedName>
        <fullName evidence="3">Uncharacterized protein</fullName>
    </submittedName>
</protein>
<reference evidence="3 4" key="2">
    <citation type="submission" date="2019-01" db="EMBL/GenBank/DDBJ databases">
        <title>The decoding of complex shrimp genome reveals the adaptation for benthos swimmer, frequently molting mechanism and breeding impact on genome.</title>
        <authorList>
            <person name="Sun Y."/>
            <person name="Gao Y."/>
            <person name="Yu Y."/>
        </authorList>
    </citation>
    <scope>NUCLEOTIDE SEQUENCE [LARGE SCALE GENOMIC DNA]</scope>
    <source>
        <tissue evidence="3">Muscle</tissue>
    </source>
</reference>
<feature type="region of interest" description="Disordered" evidence="1">
    <location>
        <begin position="431"/>
        <end position="469"/>
    </location>
</feature>
<dbReference type="STRING" id="6689.A0A3R7N3D4"/>